<dbReference type="AlphaFoldDB" id="A0A6I5V2P0"/>
<name>A0A6I5V2P0_9FLAO</name>
<gene>
    <name evidence="1" type="ORF">NCTC10588_03684</name>
</gene>
<dbReference type="EMBL" id="UFYD01000001">
    <property type="protein sequence ID" value="STD12970.1"/>
    <property type="molecule type" value="Genomic_DNA"/>
</dbReference>
<proteinExistence type="predicted"/>
<sequence>MTYKDFFRVLIKIVGLYFFIQTLFSFLPSQISIAFLNSDSLETAGAILYTTLIIIICFGILYFLIKNPDKIIDLFKLDKNFDNNSINIQNLSSKNLITTGLFIIGGYLVISNITRFIASAYYKIKLDHSSIPLPDMNNSFTIISSALNVILGFILIIYRKNIAAYFEK</sequence>
<reference evidence="1 2" key="1">
    <citation type="submission" date="2018-06" db="EMBL/GenBank/DDBJ databases">
        <authorList>
            <consortium name="Pathogen Informatics"/>
            <person name="Doyle S."/>
        </authorList>
    </citation>
    <scope>NUCLEOTIDE SEQUENCE [LARGE SCALE GENOMIC DNA]</scope>
    <source>
        <strain evidence="1 2">NCTC10588</strain>
    </source>
</reference>
<accession>A0A6I5V2P0</accession>
<organism evidence="1 2">
    <name type="scientific">Elizabethkingia anophelis</name>
    <dbReference type="NCBI Taxonomy" id="1117645"/>
    <lineage>
        <taxon>Bacteria</taxon>
        <taxon>Pseudomonadati</taxon>
        <taxon>Bacteroidota</taxon>
        <taxon>Flavobacteriia</taxon>
        <taxon>Flavobacteriales</taxon>
        <taxon>Weeksellaceae</taxon>
        <taxon>Elizabethkingia</taxon>
    </lineage>
</organism>
<dbReference type="RefSeq" id="WP_009084260.1">
    <property type="nucleotide sequence ID" value="NZ_FTQZ01000023.1"/>
</dbReference>
<dbReference type="Proteomes" id="UP000254876">
    <property type="component" value="Unassembled WGS sequence"/>
</dbReference>
<protein>
    <submittedName>
        <fullName evidence="1">Uncharacterized protein</fullName>
    </submittedName>
</protein>
<evidence type="ECO:0000313" key="2">
    <source>
        <dbReference type="Proteomes" id="UP000254876"/>
    </source>
</evidence>
<evidence type="ECO:0000313" key="1">
    <source>
        <dbReference type="EMBL" id="STD12970.1"/>
    </source>
</evidence>
<comment type="caution">
    <text evidence="1">The sequence shown here is derived from an EMBL/GenBank/DDBJ whole genome shotgun (WGS) entry which is preliminary data.</text>
</comment>